<reference evidence="4" key="2">
    <citation type="submission" date="2004-02" db="EMBL/GenBank/DDBJ databases">
        <authorList>
            <consortium name="Genoscope"/>
            <consortium name="Whitehead Institute Centre for Genome Research"/>
        </authorList>
    </citation>
    <scope>NUCLEOTIDE SEQUENCE</scope>
</reference>
<feature type="compositionally biased region" description="Pro residues" evidence="2">
    <location>
        <begin position="768"/>
        <end position="780"/>
    </location>
</feature>
<evidence type="ECO:0000256" key="1">
    <source>
        <dbReference type="ARBA" id="ARBA00022468"/>
    </source>
</evidence>
<proteinExistence type="predicted"/>
<dbReference type="GO" id="GO:0005886">
    <property type="term" value="C:plasma membrane"/>
    <property type="evidence" value="ECO:0007669"/>
    <property type="project" value="UniProtKB-ARBA"/>
</dbReference>
<dbReference type="PANTHER" id="PTHR47219">
    <property type="entry name" value="RAB GTPASE-ACTIVATING PROTEIN 1-LIKE"/>
    <property type="match status" value="1"/>
</dbReference>
<dbReference type="InterPro" id="IPR035969">
    <property type="entry name" value="Rab-GAP_TBC_sf"/>
</dbReference>
<evidence type="ECO:0000259" key="3">
    <source>
        <dbReference type="PROSITE" id="PS50086"/>
    </source>
</evidence>
<feature type="compositionally biased region" description="Low complexity" evidence="2">
    <location>
        <begin position="19"/>
        <end position="28"/>
    </location>
</feature>
<feature type="compositionally biased region" description="Low complexity" evidence="2">
    <location>
        <begin position="194"/>
        <end position="203"/>
    </location>
</feature>
<dbReference type="FunFam" id="1.10.472.80:FF:000008">
    <property type="entry name" value="TBC1 domain family member 10A"/>
    <property type="match status" value="1"/>
</dbReference>
<evidence type="ECO:0000313" key="4">
    <source>
        <dbReference type="EMBL" id="CAG07224.1"/>
    </source>
</evidence>
<dbReference type="FunFam" id="1.10.8.270:FF:000007">
    <property type="entry name" value="TBC1 domain family member 10A"/>
    <property type="match status" value="1"/>
</dbReference>
<sequence>MAELSTLSPSPAALADPHAAPSIPPSSADLPNTSAPESTRENSVAKSSQCNDSTLTGNSPAAHAGGVSLSLRSFATPPSLPAETQGHDPASQRESVKDSEPGAPIMKQELGPSEPAKAPETEAPLLAGDASVDPGFSSGPNLYPNVHVTHSPRPVEVGHRPADQPQVMNASKPTSACPESPDTAAAAEEEKPQALEQAQQPQTQLPPQPDTPNHEKKADLPLTPTRAEHSSPTLPVIHEPAFAVPLPLPRPAPDTLSYLESASLMSGTLESLSGLGDDGSSIGSDSEINGLAVRRTDKYGFLGGSQYSESCEKETRVEVARQREVKWLDMFHHWDKWIKHRFQKVKLRCRKGIPSSLRAKAWQLLSNSQELLEANPGRFEELEREPGEAKWLDIIEKDLHRQFPFHEMFAARGGHGQQDLFRILKAYTVYRPDEGYCQAQAPVAAVLLMHMPAEVRDTSNPRPQHPIMFALTPGYASVPQQAFWCLVQICEKFLPGYYSAGLEAIQLDGEIFFSLLRRTCPMAYRHLKKFKIDPILYMTEWFMCIFSRTLPWACVLRVWDMFFCEGVKIVFRVGLVLLRQMLGSVEKLREVQGMYETMERLRNISPDSIKEDLLVQEIVALPVTEALIERECSVQVRKWRESRGELTHQPGRRLHGTRAIYEYKRRAAAISSGGSFSFLGSSVPPPGPLRSSSSLLSLPGFRKSKAPFQIQKKSSFSGPSGVDARGQPPLFTGAPDKGRGPGQKPPIPPAAGQRAPAPQSPLIRTAAAPPPAAAAPPPAAAAPAANALSPAPKIVSEQITPTIPSPTANNAPLPPLPDPKKDAGAPAAAAEEGKKKRRSKEDKKKEKEDEKKKLKDKKEKEKAEKERIKKEKERLEKEKKKGGKK</sequence>
<dbReference type="InterPro" id="IPR000195">
    <property type="entry name" value="Rab-GAP-TBC_dom"/>
</dbReference>
<feature type="compositionally biased region" description="Basic and acidic residues" evidence="2">
    <location>
        <begin position="831"/>
        <end position="879"/>
    </location>
</feature>
<dbReference type="Pfam" id="PF00566">
    <property type="entry name" value="RabGAP-TBC"/>
    <property type="match status" value="1"/>
</dbReference>
<dbReference type="AlphaFoldDB" id="Q4RWK8"/>
<feature type="non-terminal residue" evidence="4">
    <location>
        <position position="885"/>
    </location>
</feature>
<dbReference type="KEGG" id="tng:GSTEN00027806G001"/>
<dbReference type="OrthoDB" id="159449at2759"/>
<feature type="domain" description="Rab-GAP TBC" evidence="3">
    <location>
        <begin position="352"/>
        <end position="566"/>
    </location>
</feature>
<dbReference type="PROSITE" id="PS50086">
    <property type="entry name" value="TBC_RABGAP"/>
    <property type="match status" value="1"/>
</dbReference>
<keyword evidence="1" id="KW-0343">GTPase activation</keyword>
<feature type="compositionally biased region" description="Polar residues" evidence="2">
    <location>
        <begin position="797"/>
        <end position="810"/>
    </location>
</feature>
<dbReference type="GO" id="GO:0031267">
    <property type="term" value="F:small GTPase binding"/>
    <property type="evidence" value="ECO:0007669"/>
    <property type="project" value="TreeGrafter"/>
</dbReference>
<evidence type="ECO:0000256" key="2">
    <source>
        <dbReference type="SAM" id="MobiDB-lite"/>
    </source>
</evidence>
<dbReference type="Gene3D" id="1.10.10.750">
    <property type="entry name" value="Ypt/Rab-GAP domain of gyp1p, domain 1"/>
    <property type="match status" value="1"/>
</dbReference>
<dbReference type="PANTHER" id="PTHR47219:SF17">
    <property type="entry name" value="TBC1 DOMAIN FAMILY MEMBER 10B"/>
    <property type="match status" value="1"/>
</dbReference>
<gene>
    <name evidence="4" type="ORF">GSTENG00027806001</name>
</gene>
<dbReference type="EMBL" id="CAAE01014987">
    <property type="protein sequence ID" value="CAG07224.1"/>
    <property type="molecule type" value="Genomic_DNA"/>
</dbReference>
<feature type="compositionally biased region" description="Low complexity" evidence="2">
    <location>
        <begin position="750"/>
        <end position="761"/>
    </location>
</feature>
<feature type="region of interest" description="Disordered" evidence="2">
    <location>
        <begin position="1"/>
        <end position="230"/>
    </location>
</feature>
<dbReference type="InterPro" id="IPR050302">
    <property type="entry name" value="Rab_GAP_TBC_domain"/>
</dbReference>
<dbReference type="FunFam" id="1.10.10.750:FF:000001">
    <property type="entry name" value="TBC1 domain family member 10A"/>
    <property type="match status" value="1"/>
</dbReference>
<protein>
    <submittedName>
        <fullName evidence="4">Chromosome 3 SCAF14987, whole genome shotgun sequence</fullName>
    </submittedName>
</protein>
<feature type="region of interest" description="Disordered" evidence="2">
    <location>
        <begin position="712"/>
        <end position="885"/>
    </location>
</feature>
<feature type="compositionally biased region" description="Basic and acidic residues" evidence="2">
    <location>
        <begin position="90"/>
        <end position="100"/>
    </location>
</feature>
<feature type="compositionally biased region" description="Low complexity" evidence="2">
    <location>
        <begin position="781"/>
        <end position="792"/>
    </location>
</feature>
<dbReference type="Gene3D" id="1.10.8.270">
    <property type="entry name" value="putative rabgap domain of human tbc1 domain family member 14 like domains"/>
    <property type="match status" value="1"/>
</dbReference>
<accession>Q4RWK8</accession>
<dbReference type="GO" id="GO:0005096">
    <property type="term" value="F:GTPase activator activity"/>
    <property type="evidence" value="ECO:0007669"/>
    <property type="project" value="UniProtKB-KW"/>
</dbReference>
<reference evidence="4" key="1">
    <citation type="journal article" date="2004" name="Nature">
        <title>Genome duplication in the teleost fish Tetraodon nigroviridis reveals the early vertebrate proto-karyotype.</title>
        <authorList>
            <person name="Jaillon O."/>
            <person name="Aury J.-M."/>
            <person name="Brunet F."/>
            <person name="Petit J.-L."/>
            <person name="Stange-Thomann N."/>
            <person name="Mauceli E."/>
            <person name="Bouneau L."/>
            <person name="Fischer C."/>
            <person name="Ozouf-Costaz C."/>
            <person name="Bernot A."/>
            <person name="Nicaud S."/>
            <person name="Jaffe D."/>
            <person name="Fisher S."/>
            <person name="Lutfalla G."/>
            <person name="Dossat C."/>
            <person name="Segurens B."/>
            <person name="Dasilva C."/>
            <person name="Salanoubat M."/>
            <person name="Levy M."/>
            <person name="Boudet N."/>
            <person name="Castellano S."/>
            <person name="Anthouard V."/>
            <person name="Jubin C."/>
            <person name="Castelli V."/>
            <person name="Katinka M."/>
            <person name="Vacherie B."/>
            <person name="Biemont C."/>
            <person name="Skalli Z."/>
            <person name="Cattolico L."/>
            <person name="Poulain J."/>
            <person name="De Berardinis V."/>
            <person name="Cruaud C."/>
            <person name="Duprat S."/>
            <person name="Brottier P."/>
            <person name="Coutanceau J.-P."/>
            <person name="Gouzy J."/>
            <person name="Parra G."/>
            <person name="Lardier G."/>
            <person name="Chapple C."/>
            <person name="McKernan K.J."/>
            <person name="McEwan P."/>
            <person name="Bosak S."/>
            <person name="Kellis M."/>
            <person name="Volff J.-N."/>
            <person name="Guigo R."/>
            <person name="Zody M.C."/>
            <person name="Mesirov J."/>
            <person name="Lindblad-Toh K."/>
            <person name="Birren B."/>
            <person name="Nusbaum C."/>
            <person name="Kahn D."/>
            <person name="Robinson-Rechavi M."/>
            <person name="Laudet V."/>
            <person name="Schachter V."/>
            <person name="Quetier F."/>
            <person name="Saurin W."/>
            <person name="Scarpelli C."/>
            <person name="Wincker P."/>
            <person name="Lander E.S."/>
            <person name="Weissenbach J."/>
            <person name="Roest Crollius H."/>
        </authorList>
    </citation>
    <scope>NUCLEOTIDE SEQUENCE [LARGE SCALE GENOMIC DNA]</scope>
</reference>
<name>Q4RWK8_TETNG</name>
<feature type="compositionally biased region" description="Polar residues" evidence="2">
    <location>
        <begin position="29"/>
        <end position="59"/>
    </location>
</feature>
<dbReference type="Gene3D" id="1.10.472.80">
    <property type="entry name" value="Ypt/Rab-GAP domain of gyp1p, domain 3"/>
    <property type="match status" value="1"/>
</dbReference>
<organism evidence="4">
    <name type="scientific">Tetraodon nigroviridis</name>
    <name type="common">Spotted green pufferfish</name>
    <name type="synonym">Chelonodon nigroviridis</name>
    <dbReference type="NCBI Taxonomy" id="99883"/>
    <lineage>
        <taxon>Eukaryota</taxon>
        <taxon>Metazoa</taxon>
        <taxon>Chordata</taxon>
        <taxon>Craniata</taxon>
        <taxon>Vertebrata</taxon>
        <taxon>Euteleostomi</taxon>
        <taxon>Actinopterygii</taxon>
        <taxon>Neopterygii</taxon>
        <taxon>Teleostei</taxon>
        <taxon>Neoteleostei</taxon>
        <taxon>Acanthomorphata</taxon>
        <taxon>Eupercaria</taxon>
        <taxon>Tetraodontiformes</taxon>
        <taxon>Tetradontoidea</taxon>
        <taxon>Tetraodontidae</taxon>
        <taxon>Tetraodon</taxon>
    </lineage>
</organism>
<dbReference type="SUPFAM" id="SSF47923">
    <property type="entry name" value="Ypt/Rab-GAP domain of gyp1p"/>
    <property type="match status" value="2"/>
</dbReference>
<dbReference type="SMART" id="SM00164">
    <property type="entry name" value="TBC"/>
    <property type="match status" value="1"/>
</dbReference>